<feature type="compositionally biased region" description="Polar residues" evidence="1">
    <location>
        <begin position="81"/>
        <end position="95"/>
    </location>
</feature>
<accession>A0ABS8RMJ6</accession>
<feature type="region of interest" description="Disordered" evidence="1">
    <location>
        <begin position="1"/>
        <end position="58"/>
    </location>
</feature>
<reference evidence="2 3" key="1">
    <citation type="journal article" date="2021" name="BMC Genomics">
        <title>Datura genome reveals duplications of psychoactive alkaloid biosynthetic genes and high mutation rate following tissue culture.</title>
        <authorList>
            <person name="Rajewski A."/>
            <person name="Carter-House D."/>
            <person name="Stajich J."/>
            <person name="Litt A."/>
        </authorList>
    </citation>
    <scope>NUCLEOTIDE SEQUENCE [LARGE SCALE GENOMIC DNA]</scope>
    <source>
        <strain evidence="2">AR-01</strain>
    </source>
</reference>
<feature type="compositionally biased region" description="Basic and acidic residues" evidence="1">
    <location>
        <begin position="29"/>
        <end position="40"/>
    </location>
</feature>
<feature type="non-terminal residue" evidence="2">
    <location>
        <position position="101"/>
    </location>
</feature>
<dbReference type="Proteomes" id="UP000823775">
    <property type="component" value="Unassembled WGS sequence"/>
</dbReference>
<proteinExistence type="predicted"/>
<evidence type="ECO:0000313" key="2">
    <source>
        <dbReference type="EMBL" id="MCD7448045.1"/>
    </source>
</evidence>
<comment type="caution">
    <text evidence="2">The sequence shown here is derived from an EMBL/GenBank/DDBJ whole genome shotgun (WGS) entry which is preliminary data.</text>
</comment>
<evidence type="ECO:0000313" key="3">
    <source>
        <dbReference type="Proteomes" id="UP000823775"/>
    </source>
</evidence>
<gene>
    <name evidence="2" type="ORF">HAX54_037359</name>
</gene>
<organism evidence="2 3">
    <name type="scientific">Datura stramonium</name>
    <name type="common">Jimsonweed</name>
    <name type="synonym">Common thornapple</name>
    <dbReference type="NCBI Taxonomy" id="4076"/>
    <lineage>
        <taxon>Eukaryota</taxon>
        <taxon>Viridiplantae</taxon>
        <taxon>Streptophyta</taxon>
        <taxon>Embryophyta</taxon>
        <taxon>Tracheophyta</taxon>
        <taxon>Spermatophyta</taxon>
        <taxon>Magnoliopsida</taxon>
        <taxon>eudicotyledons</taxon>
        <taxon>Gunneridae</taxon>
        <taxon>Pentapetalae</taxon>
        <taxon>asterids</taxon>
        <taxon>lamiids</taxon>
        <taxon>Solanales</taxon>
        <taxon>Solanaceae</taxon>
        <taxon>Solanoideae</taxon>
        <taxon>Datureae</taxon>
        <taxon>Datura</taxon>
    </lineage>
</organism>
<dbReference type="EMBL" id="JACEIK010000050">
    <property type="protein sequence ID" value="MCD7448045.1"/>
    <property type="molecule type" value="Genomic_DNA"/>
</dbReference>
<feature type="compositionally biased region" description="Polar residues" evidence="1">
    <location>
        <begin position="41"/>
        <end position="58"/>
    </location>
</feature>
<name>A0ABS8RMJ6_DATST</name>
<sequence>MTTEGHSGIARNEGIQLNSNAKQTAYGTERSDELVDHPGENQHNVNYSGQTSQGRQPSSCIFTQSQYDQIVHLLNQAQASTSVIPGSSTNATANTVGKDES</sequence>
<protein>
    <submittedName>
        <fullName evidence="2">Uncharacterized protein</fullName>
    </submittedName>
</protein>
<evidence type="ECO:0000256" key="1">
    <source>
        <dbReference type="SAM" id="MobiDB-lite"/>
    </source>
</evidence>
<keyword evidence="3" id="KW-1185">Reference proteome</keyword>
<feature type="compositionally biased region" description="Polar residues" evidence="1">
    <location>
        <begin position="15"/>
        <end position="26"/>
    </location>
</feature>
<feature type="region of interest" description="Disordered" evidence="1">
    <location>
        <begin position="81"/>
        <end position="101"/>
    </location>
</feature>